<dbReference type="Gene3D" id="3.30.1310.10">
    <property type="entry name" value="Nucleoid-associated protein YbaB-like domain"/>
    <property type="match status" value="1"/>
</dbReference>
<gene>
    <name evidence="1" type="ORF">ACFFSA_07495</name>
</gene>
<dbReference type="SUPFAM" id="SSF82607">
    <property type="entry name" value="YbaB-like"/>
    <property type="match status" value="1"/>
</dbReference>
<dbReference type="InterPro" id="IPR036894">
    <property type="entry name" value="YbaB-like_sf"/>
</dbReference>
<sequence length="131" mass="14528">MSMRPSPQDDVEHAERILRQGRETMRRLQEARSAISAVTGVAQSPDGLIRASADGRGEITALRLDPRVMRLDHEALSKRVTAVLREAQTDAESQAKEIVDGALADTEQTMPAPLDENFINERVEQIARNLL</sequence>
<protein>
    <submittedName>
        <fullName evidence="1">YbaB/EbfC family nucleoid-associated protein</fullName>
    </submittedName>
</protein>
<dbReference type="InterPro" id="IPR004401">
    <property type="entry name" value="YbaB/EbfC"/>
</dbReference>
<comment type="caution">
    <text evidence="1">The sequence shown here is derived from an EMBL/GenBank/DDBJ whole genome shotgun (WGS) entry which is preliminary data.</text>
</comment>
<accession>A0ABV5RU44</accession>
<dbReference type="Proteomes" id="UP001589532">
    <property type="component" value="Unassembled WGS sequence"/>
</dbReference>
<dbReference type="Pfam" id="PF02575">
    <property type="entry name" value="YbaB_DNA_bd"/>
    <property type="match status" value="1"/>
</dbReference>
<keyword evidence="2" id="KW-1185">Reference proteome</keyword>
<proteinExistence type="predicted"/>
<evidence type="ECO:0000313" key="1">
    <source>
        <dbReference type="EMBL" id="MFB9622922.1"/>
    </source>
</evidence>
<evidence type="ECO:0000313" key="2">
    <source>
        <dbReference type="Proteomes" id="UP001589532"/>
    </source>
</evidence>
<reference evidence="1 2" key="1">
    <citation type="submission" date="2024-09" db="EMBL/GenBank/DDBJ databases">
        <authorList>
            <person name="Sun Q."/>
            <person name="Mori K."/>
        </authorList>
    </citation>
    <scope>NUCLEOTIDE SEQUENCE [LARGE SCALE GENOMIC DNA]</scope>
    <source>
        <strain evidence="1 2">JCM 3143</strain>
    </source>
</reference>
<dbReference type="RefSeq" id="WP_345002533.1">
    <property type="nucleotide sequence ID" value="NZ_BAAAXV010000011.1"/>
</dbReference>
<organism evidence="1 2">
    <name type="scientific">Nonomuraea helvata</name>
    <dbReference type="NCBI Taxonomy" id="37484"/>
    <lineage>
        <taxon>Bacteria</taxon>
        <taxon>Bacillati</taxon>
        <taxon>Actinomycetota</taxon>
        <taxon>Actinomycetes</taxon>
        <taxon>Streptosporangiales</taxon>
        <taxon>Streptosporangiaceae</taxon>
        <taxon>Nonomuraea</taxon>
    </lineage>
</organism>
<dbReference type="EMBL" id="JBHMBW010000004">
    <property type="protein sequence ID" value="MFB9622922.1"/>
    <property type="molecule type" value="Genomic_DNA"/>
</dbReference>
<name>A0ABV5RU44_9ACTN</name>